<name>A0A2S7MXI0_9BACI</name>
<keyword evidence="3" id="KW-1185">Reference proteome</keyword>
<gene>
    <name evidence="2" type="ORF">CYL18_14695</name>
</gene>
<dbReference type="EMBL" id="PKOZ01000010">
    <property type="protein sequence ID" value="PQD94455.1"/>
    <property type="molecule type" value="Genomic_DNA"/>
</dbReference>
<sequence length="111" mass="12469">MRGGIKLIRRLLINGLLAVLAIIILPPILGPFIHNDHSPRSAIREDILKDGHPYQSFFAIITKKDFIDPELGQLYDVYWFDHDNPTGMTPTLCYAPKTKSKKHEVSCGTGP</sequence>
<dbReference type="AlphaFoldDB" id="A0A2S7MXI0"/>
<comment type="caution">
    <text evidence="2">The sequence shown here is derived from an EMBL/GenBank/DDBJ whole genome shotgun (WGS) entry which is preliminary data.</text>
</comment>
<keyword evidence="1" id="KW-0812">Transmembrane</keyword>
<reference evidence="2 3" key="1">
    <citation type="submission" date="2017-12" db="EMBL/GenBank/DDBJ databases">
        <title>Taxonomic description and draft genome of Pradoshia cofamensis Gen. nov., sp. nov., a thermotolerant bacillale isolated from anterior gut of earthworm Eisenia fetida.</title>
        <authorList>
            <person name="Saha T."/>
            <person name="Chakraborty R."/>
        </authorList>
    </citation>
    <scope>NUCLEOTIDE SEQUENCE [LARGE SCALE GENOMIC DNA]</scope>
    <source>
        <strain evidence="2 3">EAG3</strain>
    </source>
</reference>
<accession>A0A2S7MXI0</accession>
<feature type="transmembrane region" description="Helical" evidence="1">
    <location>
        <begin position="12"/>
        <end position="33"/>
    </location>
</feature>
<proteinExistence type="predicted"/>
<dbReference type="OrthoDB" id="2930627at2"/>
<evidence type="ECO:0000313" key="2">
    <source>
        <dbReference type="EMBL" id="PQD94455.1"/>
    </source>
</evidence>
<evidence type="ECO:0000313" key="3">
    <source>
        <dbReference type="Proteomes" id="UP000239663"/>
    </source>
</evidence>
<keyword evidence="1" id="KW-1133">Transmembrane helix</keyword>
<dbReference type="Proteomes" id="UP000239663">
    <property type="component" value="Unassembled WGS sequence"/>
</dbReference>
<keyword evidence="1" id="KW-0472">Membrane</keyword>
<organism evidence="2 3">
    <name type="scientific">Pradoshia eiseniae</name>
    <dbReference type="NCBI Taxonomy" id="2064768"/>
    <lineage>
        <taxon>Bacteria</taxon>
        <taxon>Bacillati</taxon>
        <taxon>Bacillota</taxon>
        <taxon>Bacilli</taxon>
        <taxon>Bacillales</taxon>
        <taxon>Bacillaceae</taxon>
        <taxon>Pradoshia</taxon>
    </lineage>
</organism>
<evidence type="ECO:0000256" key="1">
    <source>
        <dbReference type="SAM" id="Phobius"/>
    </source>
</evidence>
<protein>
    <submittedName>
        <fullName evidence="2">Uncharacterized protein</fullName>
    </submittedName>
</protein>